<sequence length="34" mass="4160">FFDFPLYYVDEEWFEPLCNLEHLVGSHGKIHTFE</sequence>
<reference evidence="1" key="1">
    <citation type="journal article" date="2014" name="Front. Microbiol.">
        <title>High frequency of phylogenetically diverse reductive dehalogenase-homologous genes in deep subseafloor sedimentary metagenomes.</title>
        <authorList>
            <person name="Kawai M."/>
            <person name="Futagami T."/>
            <person name="Toyoda A."/>
            <person name="Takaki Y."/>
            <person name="Nishi S."/>
            <person name="Hori S."/>
            <person name="Arai W."/>
            <person name="Tsubouchi T."/>
            <person name="Morono Y."/>
            <person name="Uchiyama I."/>
            <person name="Ito T."/>
            <person name="Fujiyama A."/>
            <person name="Inagaki F."/>
            <person name="Takami H."/>
        </authorList>
    </citation>
    <scope>NUCLEOTIDE SEQUENCE</scope>
    <source>
        <strain evidence="1">Expedition CK06-06</strain>
    </source>
</reference>
<evidence type="ECO:0000313" key="1">
    <source>
        <dbReference type="EMBL" id="GAG20896.1"/>
    </source>
</evidence>
<dbReference type="EMBL" id="BARS01038285">
    <property type="protein sequence ID" value="GAG20896.1"/>
    <property type="molecule type" value="Genomic_DNA"/>
</dbReference>
<accession>X0X7D3</accession>
<organism evidence="1">
    <name type="scientific">marine sediment metagenome</name>
    <dbReference type="NCBI Taxonomy" id="412755"/>
    <lineage>
        <taxon>unclassified sequences</taxon>
        <taxon>metagenomes</taxon>
        <taxon>ecological metagenomes</taxon>
    </lineage>
</organism>
<protein>
    <submittedName>
        <fullName evidence="1">Uncharacterized protein</fullName>
    </submittedName>
</protein>
<proteinExistence type="predicted"/>
<name>X0X7D3_9ZZZZ</name>
<feature type="non-terminal residue" evidence="1">
    <location>
        <position position="1"/>
    </location>
</feature>
<dbReference type="AlphaFoldDB" id="X0X7D3"/>
<comment type="caution">
    <text evidence="1">The sequence shown here is derived from an EMBL/GenBank/DDBJ whole genome shotgun (WGS) entry which is preliminary data.</text>
</comment>
<gene>
    <name evidence="1" type="ORF">S01H1_58606</name>
</gene>